<evidence type="ECO:0000256" key="1">
    <source>
        <dbReference type="ARBA" id="ARBA00004123"/>
    </source>
</evidence>
<evidence type="ECO:0000259" key="7">
    <source>
        <dbReference type="PROSITE" id="PS50863"/>
    </source>
</evidence>
<dbReference type="OrthoDB" id="1909330at2759"/>
<protein>
    <submittedName>
        <fullName evidence="8">B3 DNA binding domain-containing protein</fullName>
    </submittedName>
</protein>
<dbReference type="InterPro" id="IPR044837">
    <property type="entry name" value="REM16-like"/>
</dbReference>
<dbReference type="PROSITE" id="PS50863">
    <property type="entry name" value="B3"/>
    <property type="match status" value="1"/>
</dbReference>
<dbReference type="SMART" id="SM01019">
    <property type="entry name" value="B3"/>
    <property type="match status" value="1"/>
</dbReference>
<sequence>MAAPIFKVDTENPNSAETSHSQPPTISDPSSIMQRNLNLSRFTVLEEDQPVPIKIVGSDPSSHPSLSLQKKGSLAVKEAKVFQSSLGSEFPSCYKMMLRSHVTSGFLMDLPKDFYESHLRKVLPEDLPNDVHFVLEDENRGQWRVRYFPYKFRISAGWKKFVREHNLVEGDVLIFQLVEPTKFKVVYIIKANNGKEVDGSLSLMNVEAQAEQMGLVASTSEPKRREHPESLFLTVIIYGGLCIDNELSEDLRSSYYRLCFQKKQFLHDGLPEGLCPKLVAVMIGETVSIAAKIKNTKLTTAKEELETWDSILKAFELLGMKVGFFKG</sequence>
<evidence type="ECO:0000256" key="3">
    <source>
        <dbReference type="ARBA" id="ARBA00023125"/>
    </source>
</evidence>
<organism evidence="8 9">
    <name type="scientific">Artemisia annua</name>
    <name type="common">Sweet wormwood</name>
    <dbReference type="NCBI Taxonomy" id="35608"/>
    <lineage>
        <taxon>Eukaryota</taxon>
        <taxon>Viridiplantae</taxon>
        <taxon>Streptophyta</taxon>
        <taxon>Embryophyta</taxon>
        <taxon>Tracheophyta</taxon>
        <taxon>Spermatophyta</taxon>
        <taxon>Magnoliopsida</taxon>
        <taxon>eudicotyledons</taxon>
        <taxon>Gunneridae</taxon>
        <taxon>Pentapetalae</taxon>
        <taxon>asterids</taxon>
        <taxon>campanulids</taxon>
        <taxon>Asterales</taxon>
        <taxon>Asteraceae</taxon>
        <taxon>Asteroideae</taxon>
        <taxon>Anthemideae</taxon>
        <taxon>Artemisiinae</taxon>
        <taxon>Artemisia</taxon>
    </lineage>
</organism>
<dbReference type="GO" id="GO:0003677">
    <property type="term" value="F:DNA binding"/>
    <property type="evidence" value="ECO:0007669"/>
    <property type="project" value="UniProtKB-KW"/>
</dbReference>
<dbReference type="CDD" id="cd10017">
    <property type="entry name" value="B3_DNA"/>
    <property type="match status" value="1"/>
</dbReference>
<keyword evidence="5" id="KW-0539">Nucleus</keyword>
<feature type="compositionally biased region" description="Polar residues" evidence="6">
    <location>
        <begin position="11"/>
        <end position="31"/>
    </location>
</feature>
<gene>
    <name evidence="8" type="ORF">CTI12_AA493210</name>
</gene>
<evidence type="ECO:0000256" key="4">
    <source>
        <dbReference type="ARBA" id="ARBA00023163"/>
    </source>
</evidence>
<dbReference type="InterPro" id="IPR003340">
    <property type="entry name" value="B3_DNA-bd"/>
</dbReference>
<dbReference type="Pfam" id="PF02362">
    <property type="entry name" value="B3"/>
    <property type="match status" value="1"/>
</dbReference>
<comment type="caution">
    <text evidence="8">The sequence shown here is derived from an EMBL/GenBank/DDBJ whole genome shotgun (WGS) entry which is preliminary data.</text>
</comment>
<feature type="domain" description="TF-B3" evidence="7">
    <location>
        <begin position="93"/>
        <end position="191"/>
    </location>
</feature>
<dbReference type="STRING" id="35608.A0A2U1LGL1"/>
<evidence type="ECO:0000313" key="8">
    <source>
        <dbReference type="EMBL" id="PWA48145.1"/>
    </source>
</evidence>
<keyword evidence="9" id="KW-1185">Reference proteome</keyword>
<evidence type="ECO:0000256" key="2">
    <source>
        <dbReference type="ARBA" id="ARBA00023015"/>
    </source>
</evidence>
<keyword evidence="2" id="KW-0805">Transcription regulation</keyword>
<feature type="region of interest" description="Disordered" evidence="6">
    <location>
        <begin position="1"/>
        <end position="31"/>
    </location>
</feature>
<dbReference type="Gene3D" id="2.40.330.10">
    <property type="entry name" value="DNA-binding pseudobarrel domain"/>
    <property type="match status" value="1"/>
</dbReference>
<dbReference type="Proteomes" id="UP000245207">
    <property type="component" value="Unassembled WGS sequence"/>
</dbReference>
<name>A0A2U1LGL1_ARTAN</name>
<dbReference type="PANTHER" id="PTHR31391:SF88">
    <property type="entry name" value="DNA-BINDING PSEUDOBARREL DOMAIN-CONTAINING PROTEIN-RELATED"/>
    <property type="match status" value="1"/>
</dbReference>
<reference evidence="8 9" key="1">
    <citation type="journal article" date="2018" name="Mol. Plant">
        <title>The genome of Artemisia annua provides insight into the evolution of Asteraceae family and artemisinin biosynthesis.</title>
        <authorList>
            <person name="Shen Q."/>
            <person name="Zhang L."/>
            <person name="Liao Z."/>
            <person name="Wang S."/>
            <person name="Yan T."/>
            <person name="Shi P."/>
            <person name="Liu M."/>
            <person name="Fu X."/>
            <person name="Pan Q."/>
            <person name="Wang Y."/>
            <person name="Lv Z."/>
            <person name="Lu X."/>
            <person name="Zhang F."/>
            <person name="Jiang W."/>
            <person name="Ma Y."/>
            <person name="Chen M."/>
            <person name="Hao X."/>
            <person name="Li L."/>
            <person name="Tang Y."/>
            <person name="Lv G."/>
            <person name="Zhou Y."/>
            <person name="Sun X."/>
            <person name="Brodelius P.E."/>
            <person name="Rose J.K.C."/>
            <person name="Tang K."/>
        </authorList>
    </citation>
    <scope>NUCLEOTIDE SEQUENCE [LARGE SCALE GENOMIC DNA]</scope>
    <source>
        <strain evidence="9">cv. Huhao1</strain>
        <tissue evidence="8">Leaf</tissue>
    </source>
</reference>
<dbReference type="EMBL" id="PKPP01009484">
    <property type="protein sequence ID" value="PWA48145.1"/>
    <property type="molecule type" value="Genomic_DNA"/>
</dbReference>
<keyword evidence="4" id="KW-0804">Transcription</keyword>
<comment type="subcellular location">
    <subcellularLocation>
        <location evidence="1">Nucleus</location>
    </subcellularLocation>
</comment>
<dbReference type="PANTHER" id="PTHR31391">
    <property type="entry name" value="B3 DOMAIN-CONTAINING PROTEIN OS11G0197600-RELATED"/>
    <property type="match status" value="1"/>
</dbReference>
<dbReference type="SUPFAM" id="SSF101936">
    <property type="entry name" value="DNA-binding pseudobarrel domain"/>
    <property type="match status" value="1"/>
</dbReference>
<evidence type="ECO:0000256" key="6">
    <source>
        <dbReference type="SAM" id="MobiDB-lite"/>
    </source>
</evidence>
<dbReference type="AlphaFoldDB" id="A0A2U1LGL1"/>
<proteinExistence type="predicted"/>
<keyword evidence="3" id="KW-0238">DNA-binding</keyword>
<dbReference type="GO" id="GO:0005634">
    <property type="term" value="C:nucleus"/>
    <property type="evidence" value="ECO:0007669"/>
    <property type="project" value="UniProtKB-SubCell"/>
</dbReference>
<evidence type="ECO:0000313" key="9">
    <source>
        <dbReference type="Proteomes" id="UP000245207"/>
    </source>
</evidence>
<dbReference type="InterPro" id="IPR015300">
    <property type="entry name" value="DNA-bd_pseudobarrel_sf"/>
</dbReference>
<accession>A0A2U1LGL1</accession>
<evidence type="ECO:0000256" key="5">
    <source>
        <dbReference type="ARBA" id="ARBA00023242"/>
    </source>
</evidence>